<organism evidence="5 6">
    <name type="scientific">Salix purpurea</name>
    <name type="common">Purple osier willow</name>
    <dbReference type="NCBI Taxonomy" id="77065"/>
    <lineage>
        <taxon>Eukaryota</taxon>
        <taxon>Viridiplantae</taxon>
        <taxon>Streptophyta</taxon>
        <taxon>Embryophyta</taxon>
        <taxon>Tracheophyta</taxon>
        <taxon>Spermatophyta</taxon>
        <taxon>Magnoliopsida</taxon>
        <taxon>eudicotyledons</taxon>
        <taxon>Gunneridae</taxon>
        <taxon>Pentapetalae</taxon>
        <taxon>rosids</taxon>
        <taxon>fabids</taxon>
        <taxon>Malpighiales</taxon>
        <taxon>Salicaceae</taxon>
        <taxon>Saliceae</taxon>
        <taxon>Salix</taxon>
    </lineage>
</organism>
<evidence type="ECO:0000256" key="1">
    <source>
        <dbReference type="ARBA" id="ARBA00006756"/>
    </source>
</evidence>
<sequence length="193" mass="22360">MVPVKFSGKLQRRSSPSLNGSVPRLVSLVTDYCNRLLGDDYKPLLTQVLTIQQSWKQDKCQEELITSQIYYIIKQIGLNLDAWSKAHYDFTGFVGDLVKKRLKSFSVEFDHMYQKQNPTGLFQMKTLRLKMCKLVVQAFLPVYRSHLQNYGFQAETDASPCEIYYAKFGNHAQLSLSAKAKQVWKHQTQPLDW</sequence>
<protein>
    <recommendedName>
        <fullName evidence="3">Exocyst subunit Exo70 family protein</fullName>
    </recommendedName>
</protein>
<dbReference type="AlphaFoldDB" id="A0A9Q0ZAU9"/>
<reference evidence="5" key="1">
    <citation type="submission" date="2022-11" db="EMBL/GenBank/DDBJ databases">
        <authorList>
            <person name="Hyden B.L."/>
            <person name="Feng K."/>
            <person name="Yates T."/>
            <person name="Jawdy S."/>
            <person name="Smart L.B."/>
            <person name="Muchero W."/>
        </authorList>
    </citation>
    <scope>NUCLEOTIDE SEQUENCE</scope>
    <source>
        <tissue evidence="5">Shoot tip</tissue>
    </source>
</reference>
<dbReference type="PANTHER" id="PTHR12542">
    <property type="entry name" value="EXOCYST COMPLEX PROTEIN EXO70"/>
    <property type="match status" value="1"/>
</dbReference>
<proteinExistence type="inferred from homology"/>
<dbReference type="GO" id="GO:0006887">
    <property type="term" value="P:exocytosis"/>
    <property type="evidence" value="ECO:0007669"/>
    <property type="project" value="UniProtKB-KW"/>
</dbReference>
<dbReference type="GO" id="GO:0015031">
    <property type="term" value="P:protein transport"/>
    <property type="evidence" value="ECO:0007669"/>
    <property type="project" value="UniProtKB-KW"/>
</dbReference>
<dbReference type="GO" id="GO:0005546">
    <property type="term" value="F:phosphatidylinositol-4,5-bisphosphate binding"/>
    <property type="evidence" value="ECO:0007669"/>
    <property type="project" value="InterPro"/>
</dbReference>
<evidence type="ECO:0000256" key="3">
    <source>
        <dbReference type="RuleBase" id="RU365026"/>
    </source>
</evidence>
<evidence type="ECO:0000313" key="5">
    <source>
        <dbReference type="EMBL" id="KAJ6727558.1"/>
    </source>
</evidence>
<comment type="similarity">
    <text evidence="1 3">Belongs to the EXO70 family.</text>
</comment>
<accession>A0A9Q0ZAU9</accession>
<evidence type="ECO:0000256" key="2">
    <source>
        <dbReference type="ARBA" id="ARBA00022448"/>
    </source>
</evidence>
<keyword evidence="6" id="KW-1185">Reference proteome</keyword>
<dbReference type="InterPro" id="IPR016159">
    <property type="entry name" value="Cullin_repeat-like_dom_sf"/>
</dbReference>
<comment type="function">
    <text evidence="3">Component of the exocyst complex.</text>
</comment>
<evidence type="ECO:0000259" key="4">
    <source>
        <dbReference type="Pfam" id="PF03081"/>
    </source>
</evidence>
<dbReference type="InterPro" id="IPR004140">
    <property type="entry name" value="Exo70"/>
</dbReference>
<gene>
    <name evidence="5" type="ORF">OIU79_005442</name>
</gene>
<dbReference type="Proteomes" id="UP001151532">
    <property type="component" value="Chromosome 8"/>
</dbReference>
<comment type="caution">
    <text evidence="5">The sequence shown here is derived from an EMBL/GenBank/DDBJ whole genome shotgun (WGS) entry which is preliminary data.</text>
</comment>
<keyword evidence="2 3" id="KW-0813">Transport</keyword>
<reference evidence="5" key="2">
    <citation type="journal article" date="2023" name="Int. J. Mol. Sci.">
        <title>De Novo Assembly and Annotation of 11 Diverse Shrub Willow (Salix) Genomes Reveals Novel Gene Organization in Sex-Linked Regions.</title>
        <authorList>
            <person name="Hyden B."/>
            <person name="Feng K."/>
            <person name="Yates T.B."/>
            <person name="Jawdy S."/>
            <person name="Cereghino C."/>
            <person name="Smart L.B."/>
            <person name="Muchero W."/>
        </authorList>
    </citation>
    <scope>NUCLEOTIDE SEQUENCE</scope>
    <source>
        <tissue evidence="5">Shoot tip</tissue>
    </source>
</reference>
<dbReference type="SUPFAM" id="SSF74788">
    <property type="entry name" value="Cullin repeat-like"/>
    <property type="match status" value="1"/>
</dbReference>
<dbReference type="Gene3D" id="1.20.1280.170">
    <property type="entry name" value="Exocyst complex component Exo70"/>
    <property type="match status" value="2"/>
</dbReference>
<dbReference type="InterPro" id="IPR046364">
    <property type="entry name" value="Exo70_C"/>
</dbReference>
<feature type="domain" description="Exocyst complex subunit Exo70 C-terminal" evidence="4">
    <location>
        <begin position="11"/>
        <end position="89"/>
    </location>
</feature>
<dbReference type="EMBL" id="JAPFFK010000013">
    <property type="protein sequence ID" value="KAJ6727558.1"/>
    <property type="molecule type" value="Genomic_DNA"/>
</dbReference>
<dbReference type="Pfam" id="PF03081">
    <property type="entry name" value="Exo70_C"/>
    <property type="match status" value="2"/>
</dbReference>
<evidence type="ECO:0000313" key="6">
    <source>
        <dbReference type="Proteomes" id="UP001151532"/>
    </source>
</evidence>
<dbReference type="GO" id="GO:0000145">
    <property type="term" value="C:exocyst"/>
    <property type="evidence" value="ECO:0007669"/>
    <property type="project" value="InterPro"/>
</dbReference>
<feature type="domain" description="Exocyst complex subunit Exo70 C-terminal" evidence="4">
    <location>
        <begin position="96"/>
        <end position="153"/>
    </location>
</feature>
<keyword evidence="3" id="KW-0653">Protein transport</keyword>
<dbReference type="PANTHER" id="PTHR12542:SF95">
    <property type="entry name" value="EXOCYST SUBUNIT EXO70 FAMILY PROTEIN"/>
    <property type="match status" value="1"/>
</dbReference>
<name>A0A9Q0ZAU9_SALPP</name>
<keyword evidence="3" id="KW-0268">Exocytosis</keyword>